<name>A0A0P1BRA7_9BASI</name>
<dbReference type="InterPro" id="IPR029055">
    <property type="entry name" value="Ntn_hydrolases_N"/>
</dbReference>
<dbReference type="SUPFAM" id="SSF56235">
    <property type="entry name" value="N-terminal nucleophile aminohydrolases (Ntn hydrolases)"/>
    <property type="match status" value="2"/>
</dbReference>
<evidence type="ECO:0000256" key="1">
    <source>
        <dbReference type="PIRSR" id="PIRSR600246-1"/>
    </source>
</evidence>
<evidence type="ECO:0000256" key="2">
    <source>
        <dbReference type="PIRSR" id="PIRSR600246-3"/>
    </source>
</evidence>
<feature type="compositionally biased region" description="Low complexity" evidence="3">
    <location>
        <begin position="224"/>
        <end position="235"/>
    </location>
</feature>
<dbReference type="GO" id="GO:0016787">
    <property type="term" value="F:hydrolase activity"/>
    <property type="evidence" value="ECO:0007669"/>
    <property type="project" value="InterPro"/>
</dbReference>
<dbReference type="PANTHER" id="PTHR10188:SF43">
    <property type="entry name" value="ASPARAGINASE (EUROFUNG)"/>
    <property type="match status" value="1"/>
</dbReference>
<organism evidence="4 5">
    <name type="scientific">Ceraceosorus bombacis</name>
    <dbReference type="NCBI Taxonomy" id="401625"/>
    <lineage>
        <taxon>Eukaryota</taxon>
        <taxon>Fungi</taxon>
        <taxon>Dikarya</taxon>
        <taxon>Basidiomycota</taxon>
        <taxon>Ustilaginomycotina</taxon>
        <taxon>Exobasidiomycetes</taxon>
        <taxon>Ceraceosorales</taxon>
        <taxon>Ceraceosoraceae</taxon>
        <taxon>Ceraceosorus</taxon>
    </lineage>
</organism>
<dbReference type="InterPro" id="IPR000246">
    <property type="entry name" value="Peptidase_T2"/>
</dbReference>
<keyword evidence="5" id="KW-1185">Reference proteome</keyword>
<feature type="region of interest" description="Disordered" evidence="3">
    <location>
        <begin position="292"/>
        <end position="314"/>
    </location>
</feature>
<dbReference type="GO" id="GO:0005737">
    <property type="term" value="C:cytoplasm"/>
    <property type="evidence" value="ECO:0007669"/>
    <property type="project" value="TreeGrafter"/>
</dbReference>
<evidence type="ECO:0000313" key="4">
    <source>
        <dbReference type="EMBL" id="CEH18921.1"/>
    </source>
</evidence>
<proteinExistence type="predicted"/>
<feature type="active site" description="Nucleophile" evidence="1">
    <location>
        <position position="276"/>
    </location>
</feature>
<dbReference type="AlphaFoldDB" id="A0A0P1BRA7"/>
<dbReference type="Pfam" id="PF01112">
    <property type="entry name" value="Asparaginase_2"/>
    <property type="match status" value="2"/>
</dbReference>
<evidence type="ECO:0000256" key="3">
    <source>
        <dbReference type="SAM" id="MobiDB-lite"/>
    </source>
</evidence>
<feature type="compositionally biased region" description="Basic and acidic residues" evidence="3">
    <location>
        <begin position="245"/>
        <end position="256"/>
    </location>
</feature>
<reference evidence="4 5" key="1">
    <citation type="submission" date="2014-09" db="EMBL/GenBank/DDBJ databases">
        <authorList>
            <person name="Magalhaes I.L.F."/>
            <person name="Oliveira U."/>
            <person name="Santos F.R."/>
            <person name="Vidigal T.H.D.A."/>
            <person name="Brescovit A.D."/>
            <person name="Santos A.J."/>
        </authorList>
    </citation>
    <scope>NUCLEOTIDE SEQUENCE [LARGE SCALE GENOMIC DNA]</scope>
</reference>
<evidence type="ECO:0000313" key="5">
    <source>
        <dbReference type="Proteomes" id="UP000054845"/>
    </source>
</evidence>
<feature type="compositionally biased region" description="Polar residues" evidence="3">
    <location>
        <begin position="208"/>
        <end position="222"/>
    </location>
</feature>
<dbReference type="OrthoDB" id="2262349at2759"/>
<feature type="site" description="Cleavage; by autolysis" evidence="2">
    <location>
        <begin position="275"/>
        <end position="276"/>
    </location>
</feature>
<feature type="region of interest" description="Disordered" evidence="3">
    <location>
        <begin position="191"/>
        <end position="276"/>
    </location>
</feature>
<dbReference type="Gene3D" id="3.60.20.30">
    <property type="entry name" value="(Glycosyl)asparaginase"/>
    <property type="match status" value="1"/>
</dbReference>
<dbReference type="EMBL" id="CCYA01000276">
    <property type="protein sequence ID" value="CEH18921.1"/>
    <property type="molecule type" value="Genomic_DNA"/>
</dbReference>
<dbReference type="STRING" id="401625.A0A0P1BRA7"/>
<dbReference type="Proteomes" id="UP000054845">
    <property type="component" value="Unassembled WGS sequence"/>
</dbReference>
<feature type="region of interest" description="Disordered" evidence="3">
    <location>
        <begin position="56"/>
        <end position="80"/>
    </location>
</feature>
<protein>
    <submittedName>
        <fullName evidence="4">Asparaginase</fullName>
    </submittedName>
</protein>
<sequence length="331" mass="36190">MRLALAKGYAVLERGGSALDAVTAAVSAMEDDENFNAGRGAVFNAHGNIEMEASIMTSRPPPTTDTTFSQDEKEASTLRSSAAMGDAAVLPLPSQSIPPHRRCMSATLLRHARNPIQLVRALYLNPTQVPHPYLSSSEAEVLGFKLHGSRPAPLSYFWTRRRWLEHRRGLGLSDDLPYLAEHQQEVDISSLRADSERERHHEFPPPSYSEQTPSLYRSSDTQSYKRSSFESSGSSAGPETPSMSVHDDASLREHQPRSSIETDEDDFDPASLPQGTVGAVALDSHGTVACATSTGGKRNKMQGRIGDTPTPGAGFWAEEWAQRDVSMRKLD</sequence>
<feature type="compositionally biased region" description="Basic and acidic residues" evidence="3">
    <location>
        <begin position="193"/>
        <end position="203"/>
    </location>
</feature>
<accession>A0A0P1BRA7</accession>
<dbReference type="PANTHER" id="PTHR10188">
    <property type="entry name" value="L-ASPARAGINASE"/>
    <property type="match status" value="1"/>
</dbReference>